<protein>
    <submittedName>
        <fullName evidence="1">Uncharacterized protein</fullName>
    </submittedName>
</protein>
<dbReference type="RefSeq" id="WP_211039252.1">
    <property type="nucleotide sequence ID" value="NZ_JAELVF020000001.1"/>
</dbReference>
<dbReference type="AlphaFoldDB" id="A0A949JG08"/>
<comment type="caution">
    <text evidence="1">The sequence shown here is derived from an EMBL/GenBank/DDBJ whole genome shotgun (WGS) entry which is preliminary data.</text>
</comment>
<keyword evidence="2" id="KW-1185">Reference proteome</keyword>
<evidence type="ECO:0000313" key="1">
    <source>
        <dbReference type="EMBL" id="MBU7599438.1"/>
    </source>
</evidence>
<reference evidence="1" key="1">
    <citation type="submission" date="2021-06" db="EMBL/GenBank/DDBJ databases">
        <title>Sequencing of actinobacteria type strains.</title>
        <authorList>
            <person name="Nguyen G.-S."/>
            <person name="Wentzel A."/>
        </authorList>
    </citation>
    <scope>NUCLEOTIDE SEQUENCE</scope>
    <source>
        <strain evidence="1">P38-E01</strain>
    </source>
</reference>
<dbReference type="Proteomes" id="UP000694501">
    <property type="component" value="Unassembled WGS sequence"/>
</dbReference>
<organism evidence="1 2">
    <name type="scientific">Streptomyces tardus</name>
    <dbReference type="NCBI Taxonomy" id="2780544"/>
    <lineage>
        <taxon>Bacteria</taxon>
        <taxon>Bacillati</taxon>
        <taxon>Actinomycetota</taxon>
        <taxon>Actinomycetes</taxon>
        <taxon>Kitasatosporales</taxon>
        <taxon>Streptomycetaceae</taxon>
        <taxon>Streptomyces</taxon>
    </lineage>
</organism>
<dbReference type="EMBL" id="JAELVF020000001">
    <property type="protein sequence ID" value="MBU7599438.1"/>
    <property type="molecule type" value="Genomic_DNA"/>
</dbReference>
<gene>
    <name evidence="1" type="ORF">JGS22_017895</name>
</gene>
<name>A0A949JG08_9ACTN</name>
<sequence length="105" mass="10941">MSVLGPPASGAEALERVLEQYGRPVGPGGVPAAMHVEEFESGYVVYASFPLPEPINGVPQPAEPGGSNYVVAKDNGEIGVVPNYPPAKAIEVFERFYRGGDAPTG</sequence>
<proteinExistence type="predicted"/>
<accession>A0A949JG08</accession>
<evidence type="ECO:0000313" key="2">
    <source>
        <dbReference type="Proteomes" id="UP000694501"/>
    </source>
</evidence>